<dbReference type="STRING" id="1348657.M622_05525"/>
<dbReference type="Pfam" id="PF00015">
    <property type="entry name" value="MCPsignal"/>
    <property type="match status" value="1"/>
</dbReference>
<dbReference type="InterPro" id="IPR004089">
    <property type="entry name" value="MCPsignal_dom"/>
</dbReference>
<dbReference type="eggNOG" id="COG0840">
    <property type="taxonomic scope" value="Bacteria"/>
</dbReference>
<keyword evidence="5" id="KW-1133">Transmembrane helix</keyword>
<dbReference type="PANTHER" id="PTHR32089">
    <property type="entry name" value="METHYL-ACCEPTING CHEMOTAXIS PROTEIN MCPB"/>
    <property type="match status" value="1"/>
</dbReference>
<comment type="caution">
    <text evidence="8">The sequence shown here is derived from an EMBL/GenBank/DDBJ whole genome shotgun (WGS) entry which is preliminary data.</text>
</comment>
<evidence type="ECO:0000313" key="9">
    <source>
        <dbReference type="Proteomes" id="UP000015455"/>
    </source>
</evidence>
<evidence type="ECO:0000256" key="4">
    <source>
        <dbReference type="PROSITE-ProRule" id="PRU00284"/>
    </source>
</evidence>
<dbReference type="EMBL" id="ATJV01000081">
    <property type="protein sequence ID" value="EPZ14441.1"/>
    <property type="molecule type" value="Genomic_DNA"/>
</dbReference>
<dbReference type="FunFam" id="1.10.287.950:FF:000001">
    <property type="entry name" value="Methyl-accepting chemotaxis sensory transducer"/>
    <property type="match status" value="1"/>
</dbReference>
<reference evidence="8 9" key="1">
    <citation type="submission" date="2013-06" db="EMBL/GenBank/DDBJ databases">
        <title>Draft genome sequence of Thauera terpenica.</title>
        <authorList>
            <person name="Liu B."/>
            <person name="Frostegard A.H."/>
            <person name="Shapleigh J.P."/>
        </authorList>
    </citation>
    <scope>NUCLEOTIDE SEQUENCE [LARGE SCALE GENOMIC DNA]</scope>
    <source>
        <strain evidence="8 9">58Eu</strain>
    </source>
</reference>
<keyword evidence="2 4" id="KW-0807">Transducer</keyword>
<dbReference type="AlphaFoldDB" id="S9ZIM7"/>
<keyword evidence="5" id="KW-0472">Membrane</keyword>
<dbReference type="GO" id="GO:0006935">
    <property type="term" value="P:chemotaxis"/>
    <property type="evidence" value="ECO:0007669"/>
    <property type="project" value="UniProtKB-ARBA"/>
</dbReference>
<comment type="subcellular location">
    <subcellularLocation>
        <location evidence="1">Membrane</location>
    </subcellularLocation>
</comment>
<keyword evidence="9" id="KW-1185">Reference proteome</keyword>
<organism evidence="8 9">
    <name type="scientific">Thauera terpenica 58Eu</name>
    <dbReference type="NCBI Taxonomy" id="1348657"/>
    <lineage>
        <taxon>Bacteria</taxon>
        <taxon>Pseudomonadati</taxon>
        <taxon>Pseudomonadota</taxon>
        <taxon>Betaproteobacteria</taxon>
        <taxon>Rhodocyclales</taxon>
        <taxon>Zoogloeaceae</taxon>
        <taxon>Thauera</taxon>
    </lineage>
</organism>
<name>S9ZIM7_9RHOO</name>
<feature type="transmembrane region" description="Helical" evidence="5">
    <location>
        <begin position="191"/>
        <end position="209"/>
    </location>
</feature>
<evidence type="ECO:0000259" key="7">
    <source>
        <dbReference type="PROSITE" id="PS50885"/>
    </source>
</evidence>
<dbReference type="PATRIC" id="fig|1348657.5.peg.2994"/>
<evidence type="ECO:0000256" key="2">
    <source>
        <dbReference type="ARBA" id="ARBA00023224"/>
    </source>
</evidence>
<dbReference type="InterPro" id="IPR003660">
    <property type="entry name" value="HAMP_dom"/>
</dbReference>
<evidence type="ECO:0000256" key="1">
    <source>
        <dbReference type="ARBA" id="ARBA00004370"/>
    </source>
</evidence>
<feature type="domain" description="Methyl-accepting transducer" evidence="6">
    <location>
        <begin position="270"/>
        <end position="506"/>
    </location>
</feature>
<dbReference type="SUPFAM" id="SSF58104">
    <property type="entry name" value="Methyl-accepting chemotaxis protein (MCP) signaling domain"/>
    <property type="match status" value="1"/>
</dbReference>
<dbReference type="CDD" id="cd11386">
    <property type="entry name" value="MCP_signal"/>
    <property type="match status" value="1"/>
</dbReference>
<dbReference type="Gene3D" id="1.10.287.950">
    <property type="entry name" value="Methyl-accepting chemotaxis protein"/>
    <property type="match status" value="1"/>
</dbReference>
<sequence length="542" mass="57952">MMMRRLADTPIWLRLTAAIWLMLVIAWGSMIAWETRVTRDMAIEQAKDFAATVNEMTMAGLTGMMITGTVAQRDVFLDQIKELSVVRDLKVIRGEEVSKVFGPGPDGEFKADAVERQALADGKALMTVEHNAEYGEHLRVVMPALASRSWLGKDCIACHQVAEGVPLGVVSMRVSLDKADAAVTEFRNNSIFFALLVSLPVLGFVFFFIRRFVTLPLSHLAANLAEIAHGGGDLRRRLDRGGDDEIGRTAGSFNNMMGVIGALVAQVGEAAGAVTTAAQRLASGASDLAQRSHRQNDSSVSAAAAVDAMGDSITHIADSTAAVRERSHDSLARSREGQHSLQQLMGEMGQVEAAVRQMAGTVSDFVESTRAISRMTREVREIAEQTNLLALNAAIEAARAGEQGRGFAVVADEVRKLAEKSARSAGEIDTITREIGRRSDSVQGAIESGLQHLESSHTMAEDVASVLATANALVAEVGEGLDNIAAATAEQRRSSASVTLSIDDIASMAGENNLAIAQTVNAALELEQLAARMQESVGRFRV</sequence>
<feature type="domain" description="HAMP" evidence="7">
    <location>
        <begin position="211"/>
        <end position="265"/>
    </location>
</feature>
<dbReference type="Gene3D" id="3.30.450.290">
    <property type="match status" value="1"/>
</dbReference>
<dbReference type="PANTHER" id="PTHR32089:SF112">
    <property type="entry name" value="LYSOZYME-LIKE PROTEIN-RELATED"/>
    <property type="match status" value="1"/>
</dbReference>
<keyword evidence="5" id="KW-0812">Transmembrane</keyword>
<evidence type="ECO:0008006" key="10">
    <source>
        <dbReference type="Google" id="ProtNLM"/>
    </source>
</evidence>
<dbReference type="SMART" id="SM00283">
    <property type="entry name" value="MA"/>
    <property type="match status" value="1"/>
</dbReference>
<dbReference type="PROSITE" id="PS50111">
    <property type="entry name" value="CHEMOTAXIS_TRANSDUC_2"/>
    <property type="match status" value="1"/>
</dbReference>
<dbReference type="SMART" id="SM00304">
    <property type="entry name" value="HAMP"/>
    <property type="match status" value="1"/>
</dbReference>
<dbReference type="GO" id="GO:0007165">
    <property type="term" value="P:signal transduction"/>
    <property type="evidence" value="ECO:0007669"/>
    <property type="project" value="UniProtKB-KW"/>
</dbReference>
<protein>
    <recommendedName>
        <fullName evidence="10">Methyl-accepting chemotaxis protein</fullName>
    </recommendedName>
</protein>
<dbReference type="CDD" id="cd06225">
    <property type="entry name" value="HAMP"/>
    <property type="match status" value="1"/>
</dbReference>
<evidence type="ECO:0000313" key="8">
    <source>
        <dbReference type="EMBL" id="EPZ14441.1"/>
    </source>
</evidence>
<gene>
    <name evidence="8" type="ORF">M622_05525</name>
</gene>
<comment type="similarity">
    <text evidence="3">Belongs to the methyl-accepting chemotaxis (MCP) protein family.</text>
</comment>
<accession>S9ZIM7</accession>
<dbReference type="GO" id="GO:0016020">
    <property type="term" value="C:membrane"/>
    <property type="evidence" value="ECO:0007669"/>
    <property type="project" value="UniProtKB-SubCell"/>
</dbReference>
<feature type="transmembrane region" description="Helical" evidence="5">
    <location>
        <begin position="12"/>
        <end position="33"/>
    </location>
</feature>
<dbReference type="PROSITE" id="PS50885">
    <property type="entry name" value="HAMP"/>
    <property type="match status" value="1"/>
</dbReference>
<proteinExistence type="inferred from homology"/>
<dbReference type="Proteomes" id="UP000015455">
    <property type="component" value="Unassembled WGS sequence"/>
</dbReference>
<evidence type="ECO:0000259" key="6">
    <source>
        <dbReference type="PROSITE" id="PS50111"/>
    </source>
</evidence>
<evidence type="ECO:0000256" key="3">
    <source>
        <dbReference type="ARBA" id="ARBA00029447"/>
    </source>
</evidence>
<evidence type="ECO:0000256" key="5">
    <source>
        <dbReference type="SAM" id="Phobius"/>
    </source>
</evidence>
<dbReference type="Pfam" id="PF00672">
    <property type="entry name" value="HAMP"/>
    <property type="match status" value="1"/>
</dbReference>